<gene>
    <name evidence="3" type="ORF">MYCIT1_LOCUS3785</name>
</gene>
<proteinExistence type="predicted"/>
<feature type="transmembrane region" description="Helical" evidence="2">
    <location>
        <begin position="114"/>
        <end position="136"/>
    </location>
</feature>
<keyword evidence="2" id="KW-0472">Membrane</keyword>
<evidence type="ECO:0000256" key="2">
    <source>
        <dbReference type="SAM" id="Phobius"/>
    </source>
</evidence>
<keyword evidence="4" id="KW-1185">Reference proteome</keyword>
<evidence type="ECO:0000313" key="4">
    <source>
        <dbReference type="Proteomes" id="UP001295794"/>
    </source>
</evidence>
<keyword evidence="2" id="KW-1133">Transmembrane helix</keyword>
<feature type="region of interest" description="Disordered" evidence="1">
    <location>
        <begin position="1"/>
        <end position="32"/>
    </location>
</feature>
<reference evidence="3" key="1">
    <citation type="submission" date="2023-11" db="EMBL/GenBank/DDBJ databases">
        <authorList>
            <person name="De Vega J J."/>
            <person name="De Vega J J."/>
        </authorList>
    </citation>
    <scope>NUCLEOTIDE SEQUENCE</scope>
</reference>
<dbReference type="AlphaFoldDB" id="A0AAD2GX36"/>
<keyword evidence="2" id="KW-0812">Transmembrane</keyword>
<comment type="caution">
    <text evidence="3">The sequence shown here is derived from an EMBL/GenBank/DDBJ whole genome shotgun (WGS) entry which is preliminary data.</text>
</comment>
<organism evidence="3 4">
    <name type="scientific">Mycena citricolor</name>
    <dbReference type="NCBI Taxonomy" id="2018698"/>
    <lineage>
        <taxon>Eukaryota</taxon>
        <taxon>Fungi</taxon>
        <taxon>Dikarya</taxon>
        <taxon>Basidiomycota</taxon>
        <taxon>Agaricomycotina</taxon>
        <taxon>Agaricomycetes</taxon>
        <taxon>Agaricomycetidae</taxon>
        <taxon>Agaricales</taxon>
        <taxon>Marasmiineae</taxon>
        <taxon>Mycenaceae</taxon>
        <taxon>Mycena</taxon>
    </lineage>
</organism>
<evidence type="ECO:0000313" key="3">
    <source>
        <dbReference type="EMBL" id="CAK5263988.1"/>
    </source>
</evidence>
<dbReference type="Proteomes" id="UP001295794">
    <property type="component" value="Unassembled WGS sequence"/>
</dbReference>
<feature type="compositionally biased region" description="Polar residues" evidence="1">
    <location>
        <begin position="1"/>
        <end position="22"/>
    </location>
</feature>
<feature type="transmembrane region" description="Helical" evidence="2">
    <location>
        <begin position="527"/>
        <end position="559"/>
    </location>
</feature>
<feature type="transmembrane region" description="Helical" evidence="2">
    <location>
        <begin position="70"/>
        <end position="94"/>
    </location>
</feature>
<name>A0AAD2GX36_9AGAR</name>
<dbReference type="EMBL" id="CAVNYO010000045">
    <property type="protein sequence ID" value="CAK5263988.1"/>
    <property type="molecule type" value="Genomic_DNA"/>
</dbReference>
<sequence length="632" mass="66181">MSTLLTPQISMHSNESYETASPSVPPGDLTAKAETSSVTSRGGLIAENMSALSTQSSDTASSFGFRGKRIMLTGLSVTAGIALLTIGLSLYVFVVNEFALHGTEIVTTARLGPVLAVTYALAFFLVASVPFVVRMLSCRLAWSWLKSSVDANGLDRPTPFQLGIIMDVLRSGDIAALFAGLRYMSSDKRSSYRPAIFRYALGVLGLTLGLAYTFVVVLIIFGGVSHALSFSQVGAYSGSWPKFSRQINATACATTAGAVVAGINFCGLYATGTNPFGASLPEGLRTLTNTSLTNAVGIANDGTALIIPASLPVNLAFYASTYGISTSCQSVTQQCVSSASNSSNFLALSCPPSVAFDAAYNTTTGSYPFGIIDPSGTVYSAPYLVDSNSFRFGAVVQSQAYDGDANSFVDNTGFYTYGAAGVSYNVLTCTVTVRQASYSYFDGAIIIDPTNSTTVADLNVVRSIAAMTTAEFLSERVPLAVDGTGADYPAAFAKELSREMIAFSAALFAADAAAEVRSVQRVLGSQLSLPVLCVMLALVVAYCILTIVLATSSVLAAGASPYTMLASKRLSEPTCAVNAAYGRSEIHRTWEQTNERMFSVETGLDRLIVGPMSFAAGGLAFGVARGVQTASR</sequence>
<evidence type="ECO:0000256" key="1">
    <source>
        <dbReference type="SAM" id="MobiDB-lite"/>
    </source>
</evidence>
<feature type="transmembrane region" description="Helical" evidence="2">
    <location>
        <begin position="196"/>
        <end position="221"/>
    </location>
</feature>
<protein>
    <submittedName>
        <fullName evidence="3">Uncharacterized protein</fullName>
    </submittedName>
</protein>
<accession>A0AAD2GX36</accession>